<evidence type="ECO:0000256" key="3">
    <source>
        <dbReference type="SAM" id="Phobius"/>
    </source>
</evidence>
<dbReference type="RefSeq" id="WP_167238122.1">
    <property type="nucleotide sequence ID" value="NZ_WHJF01000045.1"/>
</dbReference>
<dbReference type="SUPFAM" id="SSF52172">
    <property type="entry name" value="CheY-like"/>
    <property type="match status" value="1"/>
</dbReference>
<sequence length="399" mass="42701">MRDQGKAQARNPVDSAMEAWRDDLLPLVLLAALGSGLLVVLGGSILNPHYHLAPALMWSLGFCASGMLLGFLFGIPRTLPAGAVKLAAETMATGDGSGAGKPGSRRDTGTPSPPAPNEINSNLVEVSDWLTKIIVGVGLVELKNLPRAAYSVAEFIAPGLAIANDVALPIAGGIMMYFSVLGFLIGYLLTRIYLAIIIKRADNLVIIQNDQVRLAAGTEIEVHFLSKLQQTAIDDLQEIVGKLVLATPKNLAVATTVPPAPSPFNKSRQRRILWVDDVPTNNTLLVEQFKLIETEVEQVTTTDAALARISQEKFDLVITDMARLEDGRRVQDAGLILIREAMKLRPELQIVVYCSRGMAAMHGKAAEQAGARLVTSSGTALLAVVRPILDAATLAEPPR</sequence>
<comment type="caution">
    <text evidence="5">The sequence shown here is derived from an EMBL/GenBank/DDBJ whole genome shotgun (WGS) entry which is preliminary data.</text>
</comment>
<dbReference type="InterPro" id="IPR011006">
    <property type="entry name" value="CheY-like_superfamily"/>
</dbReference>
<keyword evidence="3" id="KW-1133">Transmembrane helix</keyword>
<accession>A0ABX0MMR2</accession>
<dbReference type="CDD" id="cd00156">
    <property type="entry name" value="REC"/>
    <property type="match status" value="1"/>
</dbReference>
<keyword evidence="1" id="KW-0597">Phosphoprotein</keyword>
<keyword evidence="3" id="KW-0472">Membrane</keyword>
<evidence type="ECO:0000259" key="4">
    <source>
        <dbReference type="PROSITE" id="PS50110"/>
    </source>
</evidence>
<evidence type="ECO:0000256" key="2">
    <source>
        <dbReference type="SAM" id="MobiDB-lite"/>
    </source>
</evidence>
<feature type="modified residue" description="4-aspartylphosphate" evidence="1">
    <location>
        <position position="320"/>
    </location>
</feature>
<proteinExistence type="predicted"/>
<evidence type="ECO:0000256" key="1">
    <source>
        <dbReference type="PROSITE-ProRule" id="PRU00169"/>
    </source>
</evidence>
<gene>
    <name evidence="5" type="ORF">F1735_17435</name>
</gene>
<evidence type="ECO:0000313" key="5">
    <source>
        <dbReference type="EMBL" id="NHZ64065.1"/>
    </source>
</evidence>
<dbReference type="Gene3D" id="3.40.50.2300">
    <property type="match status" value="1"/>
</dbReference>
<feature type="transmembrane region" description="Helical" evidence="3">
    <location>
        <begin position="55"/>
        <end position="75"/>
    </location>
</feature>
<protein>
    <submittedName>
        <fullName evidence="5">Response regulator</fullName>
    </submittedName>
</protein>
<dbReference type="Proteomes" id="UP000610594">
    <property type="component" value="Unassembled WGS sequence"/>
</dbReference>
<organism evidence="5 6">
    <name type="scientific">Massilia genomosp. 1</name>
    <dbReference type="NCBI Taxonomy" id="2609280"/>
    <lineage>
        <taxon>Bacteria</taxon>
        <taxon>Pseudomonadati</taxon>
        <taxon>Pseudomonadota</taxon>
        <taxon>Betaproteobacteria</taxon>
        <taxon>Burkholderiales</taxon>
        <taxon>Oxalobacteraceae</taxon>
        <taxon>Telluria group</taxon>
        <taxon>Massilia</taxon>
    </lineage>
</organism>
<dbReference type="InterPro" id="IPR001789">
    <property type="entry name" value="Sig_transdc_resp-reg_receiver"/>
</dbReference>
<reference evidence="5 6" key="1">
    <citation type="submission" date="2019-10" db="EMBL/GenBank/DDBJ databases">
        <title>Taxonomy of Antarctic Massilia spp.: description of Massilia rubra sp. nov., Massilia aquatica sp. nov., Massilia mucilaginosa sp. nov., Massilia frigida sp. nov. isolated from streams, lakes and regoliths.</title>
        <authorList>
            <person name="Holochova P."/>
            <person name="Sedlacek I."/>
            <person name="Kralova S."/>
            <person name="Maslanova I."/>
            <person name="Busse H.-J."/>
            <person name="Stankova E."/>
            <person name="Vrbovska V."/>
            <person name="Kovarovic V."/>
            <person name="Bartak M."/>
            <person name="Svec P."/>
            <person name="Pantucek R."/>
        </authorList>
    </citation>
    <scope>NUCLEOTIDE SEQUENCE [LARGE SCALE GENOMIC DNA]</scope>
    <source>
        <strain evidence="5 6">CCM 8694</strain>
    </source>
</reference>
<name>A0ABX0MMR2_9BURK</name>
<keyword evidence="6" id="KW-1185">Reference proteome</keyword>
<evidence type="ECO:0000313" key="6">
    <source>
        <dbReference type="Proteomes" id="UP000610594"/>
    </source>
</evidence>
<dbReference type="PROSITE" id="PS50110">
    <property type="entry name" value="RESPONSE_REGULATORY"/>
    <property type="match status" value="1"/>
</dbReference>
<feature type="transmembrane region" description="Helical" evidence="3">
    <location>
        <begin position="24"/>
        <end position="43"/>
    </location>
</feature>
<feature type="transmembrane region" description="Helical" evidence="3">
    <location>
        <begin position="166"/>
        <end position="190"/>
    </location>
</feature>
<keyword evidence="3" id="KW-0812">Transmembrane</keyword>
<feature type="region of interest" description="Disordered" evidence="2">
    <location>
        <begin position="94"/>
        <end position="119"/>
    </location>
</feature>
<dbReference type="EMBL" id="WHJF01000045">
    <property type="protein sequence ID" value="NHZ64065.1"/>
    <property type="molecule type" value="Genomic_DNA"/>
</dbReference>
<feature type="domain" description="Response regulatory" evidence="4">
    <location>
        <begin position="271"/>
        <end position="392"/>
    </location>
</feature>